<sequence length="1012" mass="110698">MVARRRSGTAEHRGVTLRAAAAQRQQQRVTAARQRRRDAAAATGDGDMGLPGVYRDMLMEAGVPSPSARRRGVQPTIDLTGESGEPPVKRIKRPGQKSDLPMRGDRSAQKSVADVVVFVDKDEEEDDEDAADDVEFEDIVIPEPVIQTRELDSEDEDDDDDDDNDEEDEEDEESSHQFVFEDVGNATTTPIKPGSGPPNQTNATTDTLELNLTEHESVLTAPTRRNGRWGARAAPASRKKPLSRAERMHRIEIHKMHLLCLLAHAAQRNRWCNSAKVQKALRPLLTAKMISSLNPGGHLSQFSQTESLKNGLQQVATMFKTRFRITERGMRRALWAESPEQLKDYELPKDAETVLDKDDFIAAAKSMQGSRDVGAQLFCALLRAAGVETRLVCSLQPLSFLSNAPTMPKPKSKPSKPTPARNDHPIPSIYRSPPSATQATSGDSENEAMFLSPRRRLGHPDAAAYNVPAVPSTPPKPSTSAPSSSRHVVRGESAFPVYWVEVLDAAHQKWQPVDPLVTCSQWKAAKLEPPAADKNNQLSYAIGFAAEGDAKDVTRRYAKAYNAKTKRTRIDGLIEPAPTIAASKAAASSAGAPPTSSPRTLSSPTNLSGAKWLRRALRYFCVSALTDVDQIEDIELNATESREPMPRNVADFQNHPVYALVRHLRRHEVLVPNATAVGTVAAGAKAPLERIYRRRDVRIAYSADRWYRLGRVVLPNEIPAKWLPKPRKRGVFDDQGNDDGGVRGHKSQSDGVDDDDNDDDDNDDDDNDEDDLFGDSAVGGIGQSRSHPSPLGIPIFTPEQTELYRAPPVVDGRIPKNKFGNIELYVPSMVPEGGEHIDDAAAGRAAYMLGVDYAPALSGFNFQGRKGTAVLRGAVVATEHAEAVRAVLAGLKDLAVEAVAERRTRAALRAWTFFLRGLRIRQRIRNAAEDRGELVDGDGQEEEGDDDEVVDHEDENQGRLDSDEDDAVDDAKSDVTEEFDMVVDDDGDGEFTGGGGGFITDDDYGGGGFIPE</sequence>
<dbReference type="InterPro" id="IPR036985">
    <property type="entry name" value="Transglutaminase-like_sf"/>
</dbReference>
<dbReference type="SMART" id="SM01032">
    <property type="entry name" value="BHD_3"/>
    <property type="match status" value="1"/>
</dbReference>
<keyword evidence="5" id="KW-0539">Nucleus</keyword>
<dbReference type="Gene3D" id="3.30.70.2460">
    <property type="entry name" value="Rad4, beta-hairpin domain BHD3"/>
    <property type="match status" value="1"/>
</dbReference>
<dbReference type="InterPro" id="IPR004583">
    <property type="entry name" value="DNA_repair_Rad4"/>
</dbReference>
<feature type="region of interest" description="Disordered" evidence="6">
    <location>
        <begin position="585"/>
        <end position="606"/>
    </location>
</feature>
<dbReference type="Proteomes" id="UP000033710">
    <property type="component" value="Unassembled WGS sequence"/>
</dbReference>
<dbReference type="GO" id="GO:0071942">
    <property type="term" value="C:XPC complex"/>
    <property type="evidence" value="ECO:0007669"/>
    <property type="project" value="TreeGrafter"/>
</dbReference>
<evidence type="ECO:0000256" key="6">
    <source>
        <dbReference type="SAM" id="MobiDB-lite"/>
    </source>
</evidence>
<feature type="region of interest" description="Disordered" evidence="6">
    <location>
        <begin position="464"/>
        <end position="487"/>
    </location>
</feature>
<dbReference type="InterPro" id="IPR018328">
    <property type="entry name" value="Rad4_beta-hairpin_dom3"/>
</dbReference>
<dbReference type="InterPro" id="IPR038765">
    <property type="entry name" value="Papain-like_cys_pep_sf"/>
</dbReference>
<feature type="domain" description="Rad4 beta-hairpin" evidence="8">
    <location>
        <begin position="814"/>
        <end position="888"/>
    </location>
</feature>
<evidence type="ECO:0000256" key="5">
    <source>
        <dbReference type="ARBA" id="ARBA00023242"/>
    </source>
</evidence>
<dbReference type="GO" id="GO:0006289">
    <property type="term" value="P:nucleotide-excision repair"/>
    <property type="evidence" value="ECO:0007669"/>
    <property type="project" value="InterPro"/>
</dbReference>
<evidence type="ECO:0000256" key="1">
    <source>
        <dbReference type="ARBA" id="ARBA00004123"/>
    </source>
</evidence>
<feature type="compositionally biased region" description="Acidic residues" evidence="6">
    <location>
        <begin position="976"/>
        <end position="989"/>
    </location>
</feature>
<dbReference type="KEGG" id="ssck:SPSK_08436"/>
<feature type="compositionally biased region" description="Acidic residues" evidence="6">
    <location>
        <begin position="152"/>
        <end position="173"/>
    </location>
</feature>
<comment type="subcellular location">
    <subcellularLocation>
        <location evidence="1">Nucleus</location>
    </subcellularLocation>
</comment>
<feature type="region of interest" description="Disordered" evidence="6">
    <location>
        <begin position="1"/>
        <end position="50"/>
    </location>
</feature>
<dbReference type="OrthoDB" id="300780at2759"/>
<dbReference type="GO" id="GO:0005737">
    <property type="term" value="C:cytoplasm"/>
    <property type="evidence" value="ECO:0007669"/>
    <property type="project" value="TreeGrafter"/>
</dbReference>
<dbReference type="GeneID" id="27670311"/>
<accession>A0A0F2M6E6</accession>
<evidence type="ECO:0000256" key="3">
    <source>
        <dbReference type="ARBA" id="ARBA00022763"/>
    </source>
</evidence>
<feature type="compositionally biased region" description="Acidic residues" evidence="6">
    <location>
        <begin position="121"/>
        <end position="140"/>
    </location>
</feature>
<evidence type="ECO:0000256" key="2">
    <source>
        <dbReference type="ARBA" id="ARBA00009525"/>
    </source>
</evidence>
<evidence type="ECO:0000259" key="8">
    <source>
        <dbReference type="SMART" id="SM01032"/>
    </source>
</evidence>
<feature type="region of interest" description="Disordered" evidence="6">
    <location>
        <begin position="724"/>
        <end position="794"/>
    </location>
</feature>
<evidence type="ECO:0000313" key="9">
    <source>
        <dbReference type="EMBL" id="KJR85207.1"/>
    </source>
</evidence>
<proteinExistence type="inferred from homology"/>
<feature type="compositionally biased region" description="Low complexity" evidence="6">
    <location>
        <begin position="585"/>
        <end position="605"/>
    </location>
</feature>
<feature type="compositionally biased region" description="Low complexity" evidence="6">
    <location>
        <begin position="18"/>
        <end position="32"/>
    </location>
</feature>
<feature type="region of interest" description="Disordered" evidence="6">
    <location>
        <begin position="930"/>
        <end position="1012"/>
    </location>
</feature>
<dbReference type="GO" id="GO:0003684">
    <property type="term" value="F:damaged DNA binding"/>
    <property type="evidence" value="ECO:0007669"/>
    <property type="project" value="InterPro"/>
</dbReference>
<dbReference type="Gene3D" id="2.20.20.110">
    <property type="entry name" value="Rad4, beta-hairpin domain BHD1"/>
    <property type="match status" value="1"/>
</dbReference>
<feature type="compositionally biased region" description="Polar residues" evidence="6">
    <location>
        <begin position="434"/>
        <end position="443"/>
    </location>
</feature>
<dbReference type="Pfam" id="PF10403">
    <property type="entry name" value="BHD_1"/>
    <property type="match status" value="1"/>
</dbReference>
<feature type="compositionally biased region" description="Acidic residues" evidence="6">
    <location>
        <begin position="935"/>
        <end position="954"/>
    </location>
</feature>
<dbReference type="SMART" id="SM01030">
    <property type="entry name" value="BHD_1"/>
    <property type="match status" value="1"/>
</dbReference>
<keyword evidence="3" id="KW-0227">DNA damage</keyword>
<name>A0A0F2M6E6_SPOSC</name>
<reference evidence="9 10" key="1">
    <citation type="journal article" date="2014" name="BMC Genomics">
        <title>Comparative genomics of the major fungal agents of human and animal Sporotrichosis: Sporothrix schenckii and Sporothrix brasiliensis.</title>
        <authorList>
            <person name="Teixeira M.M."/>
            <person name="de Almeida L.G."/>
            <person name="Kubitschek-Barreira P."/>
            <person name="Alves F.L."/>
            <person name="Kioshima E.S."/>
            <person name="Abadio A.K."/>
            <person name="Fernandes L."/>
            <person name="Derengowski L.S."/>
            <person name="Ferreira K.S."/>
            <person name="Souza R.C."/>
            <person name="Ruiz J.C."/>
            <person name="de Andrade N.C."/>
            <person name="Paes H.C."/>
            <person name="Nicola A.M."/>
            <person name="Albuquerque P."/>
            <person name="Gerber A.L."/>
            <person name="Martins V.P."/>
            <person name="Peconick L.D."/>
            <person name="Neto A.V."/>
            <person name="Chaucanez C.B."/>
            <person name="Silva P.A."/>
            <person name="Cunha O.L."/>
            <person name="de Oliveira F.F."/>
            <person name="dos Santos T.C."/>
            <person name="Barros A.L."/>
            <person name="Soares M.A."/>
            <person name="de Oliveira L.M."/>
            <person name="Marini M.M."/>
            <person name="Villalobos-Duno H."/>
            <person name="Cunha M.M."/>
            <person name="de Hoog S."/>
            <person name="da Silveira J.F."/>
            <person name="Henrissat B."/>
            <person name="Nino-Vega G.A."/>
            <person name="Cisalpino P.S."/>
            <person name="Mora-Montes H.M."/>
            <person name="Almeida S.R."/>
            <person name="Stajich J.E."/>
            <person name="Lopes-Bezerra L.M."/>
            <person name="Vasconcelos A.T."/>
            <person name="Felipe M.S."/>
        </authorList>
    </citation>
    <scope>NUCLEOTIDE SEQUENCE [LARGE SCALE GENOMIC DNA]</scope>
    <source>
        <strain evidence="9 10">1099-18</strain>
    </source>
</reference>
<dbReference type="Gene3D" id="3.90.260.10">
    <property type="entry name" value="Transglutaminase-like"/>
    <property type="match status" value="1"/>
</dbReference>
<dbReference type="InterPro" id="IPR042488">
    <property type="entry name" value="Rad4_BHD3_sf"/>
</dbReference>
<evidence type="ECO:0000259" key="7">
    <source>
        <dbReference type="SMART" id="SM01030"/>
    </source>
</evidence>
<evidence type="ECO:0000256" key="4">
    <source>
        <dbReference type="ARBA" id="ARBA00023204"/>
    </source>
</evidence>
<gene>
    <name evidence="9" type="ORF">SPSK_08436</name>
</gene>
<dbReference type="PANTHER" id="PTHR12135:SF0">
    <property type="entry name" value="DNA REPAIR PROTEIN COMPLEMENTING XP-C CELLS"/>
    <property type="match status" value="1"/>
</dbReference>
<dbReference type="GO" id="GO:0000111">
    <property type="term" value="C:nucleotide-excision repair factor 2 complex"/>
    <property type="evidence" value="ECO:0007669"/>
    <property type="project" value="TreeGrafter"/>
</dbReference>
<dbReference type="VEuPathDB" id="FungiDB:SPSK_08436"/>
<dbReference type="PANTHER" id="PTHR12135">
    <property type="entry name" value="DNA REPAIR PROTEIN XP-C / RAD4"/>
    <property type="match status" value="1"/>
</dbReference>
<dbReference type="Pfam" id="PF10404">
    <property type="entry name" value="BHD_2"/>
    <property type="match status" value="1"/>
</dbReference>
<evidence type="ECO:0000313" key="10">
    <source>
        <dbReference type="Proteomes" id="UP000033710"/>
    </source>
</evidence>
<dbReference type="Pfam" id="PF10405">
    <property type="entry name" value="BHD_3"/>
    <property type="match status" value="1"/>
</dbReference>
<comment type="caution">
    <text evidence="9">The sequence shown here is derived from an EMBL/GenBank/DDBJ whole genome shotgun (WGS) entry which is preliminary data.</text>
</comment>
<dbReference type="RefSeq" id="XP_016587883.1">
    <property type="nucleotide sequence ID" value="XM_016735034.1"/>
</dbReference>
<feature type="domain" description="Rad4 beta-hairpin" evidence="7">
    <location>
        <begin position="641"/>
        <end position="698"/>
    </location>
</feature>
<dbReference type="InterPro" id="IPR018325">
    <property type="entry name" value="Rad4/PNGase_transGLS-fold"/>
</dbReference>
<feature type="region of interest" description="Disordered" evidence="6">
    <location>
        <begin position="403"/>
        <end position="447"/>
    </location>
</feature>
<protein>
    <submittedName>
        <fullName evidence="9">Xeroderma pigmentosum group C-complementing protein</fullName>
    </submittedName>
</protein>
<feature type="compositionally biased region" description="Acidic residues" evidence="6">
    <location>
        <begin position="751"/>
        <end position="773"/>
    </location>
</feature>
<dbReference type="Pfam" id="PF03835">
    <property type="entry name" value="Rad4"/>
    <property type="match status" value="1"/>
</dbReference>
<dbReference type="AlphaFoldDB" id="A0A0F2M6E6"/>
<dbReference type="GO" id="GO:0006298">
    <property type="term" value="P:mismatch repair"/>
    <property type="evidence" value="ECO:0007669"/>
    <property type="project" value="TreeGrafter"/>
</dbReference>
<dbReference type="SUPFAM" id="SSF54001">
    <property type="entry name" value="Cysteine proteinases"/>
    <property type="match status" value="1"/>
</dbReference>
<dbReference type="GO" id="GO:0003697">
    <property type="term" value="F:single-stranded DNA binding"/>
    <property type="evidence" value="ECO:0007669"/>
    <property type="project" value="TreeGrafter"/>
</dbReference>
<keyword evidence="4" id="KW-0234">DNA repair</keyword>
<organism evidence="9 10">
    <name type="scientific">Sporothrix schenckii 1099-18</name>
    <dbReference type="NCBI Taxonomy" id="1397361"/>
    <lineage>
        <taxon>Eukaryota</taxon>
        <taxon>Fungi</taxon>
        <taxon>Dikarya</taxon>
        <taxon>Ascomycota</taxon>
        <taxon>Pezizomycotina</taxon>
        <taxon>Sordariomycetes</taxon>
        <taxon>Sordariomycetidae</taxon>
        <taxon>Ophiostomatales</taxon>
        <taxon>Ophiostomataceae</taxon>
        <taxon>Sporothrix</taxon>
    </lineage>
</organism>
<dbReference type="InterPro" id="IPR018326">
    <property type="entry name" value="Rad4_beta-hairpin_dom1"/>
</dbReference>
<reference evidence="9 10" key="2">
    <citation type="journal article" date="2015" name="Eukaryot. Cell">
        <title>Asexual propagation of a virulent clone complex in a human and feline outbreak of sporotrichosis.</title>
        <authorList>
            <person name="Teixeira Mde M."/>
            <person name="Rodrigues A.M."/>
            <person name="Tsui C.K."/>
            <person name="de Almeida L.G."/>
            <person name="Van Diepeningen A.D."/>
            <person name="van den Ende B.G."/>
            <person name="Fernandes G.F."/>
            <person name="Kano R."/>
            <person name="Hamelin R.C."/>
            <person name="Lopes-Bezerra L.M."/>
            <person name="Vasconcelos A.T."/>
            <person name="de Hoog S."/>
            <person name="de Camargo Z.P."/>
            <person name="Felipe M.S."/>
        </authorList>
    </citation>
    <scope>NUCLEOTIDE SEQUENCE [LARGE SCALE GENOMIC DNA]</scope>
    <source>
        <strain evidence="9 10">1099-18</strain>
    </source>
</reference>
<dbReference type="EMBL" id="AXCR01000007">
    <property type="protein sequence ID" value="KJR85207.1"/>
    <property type="molecule type" value="Genomic_DNA"/>
</dbReference>
<feature type="region of interest" description="Disordered" evidence="6">
    <location>
        <begin position="62"/>
        <end position="204"/>
    </location>
</feature>
<dbReference type="InterPro" id="IPR018327">
    <property type="entry name" value="BHD_2"/>
</dbReference>
<comment type="similarity">
    <text evidence="2">Belongs to the XPC family.</text>
</comment>